<dbReference type="Gene3D" id="1.25.40.10">
    <property type="entry name" value="Tetratricopeptide repeat domain"/>
    <property type="match status" value="5"/>
</dbReference>
<dbReference type="Pfam" id="PF13374">
    <property type="entry name" value="TPR_10"/>
    <property type="match status" value="4"/>
</dbReference>
<evidence type="ECO:0000313" key="3">
    <source>
        <dbReference type="Proteomes" id="UP001218218"/>
    </source>
</evidence>
<dbReference type="SUPFAM" id="SSF52540">
    <property type="entry name" value="P-loop containing nucleoside triphosphate hydrolases"/>
    <property type="match status" value="1"/>
</dbReference>
<dbReference type="InterPro" id="IPR053137">
    <property type="entry name" value="NLR-like"/>
</dbReference>
<dbReference type="PANTHER" id="PTHR46082:SF6">
    <property type="entry name" value="AAA+ ATPASE DOMAIN-CONTAINING PROTEIN-RELATED"/>
    <property type="match status" value="1"/>
</dbReference>
<evidence type="ECO:0008006" key="4">
    <source>
        <dbReference type="Google" id="ProtNLM"/>
    </source>
</evidence>
<keyword evidence="3" id="KW-1185">Reference proteome</keyword>
<reference evidence="2" key="1">
    <citation type="submission" date="2023-03" db="EMBL/GenBank/DDBJ databases">
        <title>Massive genome expansion in bonnet fungi (Mycena s.s.) driven by repeated elements and novel gene families across ecological guilds.</title>
        <authorList>
            <consortium name="Lawrence Berkeley National Laboratory"/>
            <person name="Harder C.B."/>
            <person name="Miyauchi S."/>
            <person name="Viragh M."/>
            <person name="Kuo A."/>
            <person name="Thoen E."/>
            <person name="Andreopoulos B."/>
            <person name="Lu D."/>
            <person name="Skrede I."/>
            <person name="Drula E."/>
            <person name="Henrissat B."/>
            <person name="Morin E."/>
            <person name="Kohler A."/>
            <person name="Barry K."/>
            <person name="LaButti K."/>
            <person name="Morin E."/>
            <person name="Salamov A."/>
            <person name="Lipzen A."/>
            <person name="Mereny Z."/>
            <person name="Hegedus B."/>
            <person name="Baldrian P."/>
            <person name="Stursova M."/>
            <person name="Weitz H."/>
            <person name="Taylor A."/>
            <person name="Grigoriev I.V."/>
            <person name="Nagy L.G."/>
            <person name="Martin F."/>
            <person name="Kauserud H."/>
        </authorList>
    </citation>
    <scope>NUCLEOTIDE SEQUENCE</scope>
    <source>
        <strain evidence="2">CBHHK002</strain>
    </source>
</reference>
<evidence type="ECO:0000313" key="2">
    <source>
        <dbReference type="EMBL" id="KAJ7348124.1"/>
    </source>
</evidence>
<sequence length="1370" mass="153937">MSPDRAVSTPTLSQKWSTKLQSSSSKRNHTAVSGETRSEWLGPLLVAARAGAAVGESSPVPYVKGAFAIVVLILETVQKMKKNQDSLKELCDNTVKLMDIIQHQILSRQGMPVNKLMGLCQEFENLMKDVMKKIEQIQGRDEGTRSKVREFFKSDTIMEQINGLEKKIQTFLNHIQLVASLDNNFQLHMIAASSILPASTAVQVNGYINNCPLPSRIFHGRQAILDKMQQYFSQDSDQQQLIYVLHGLGGAGKTQIALKFIQLSRSCFSSIYFVDTSSVETINTSFKFIAISKKIGDTAESARQWLTSKQEQWLLFFDNANDPKIDLNKFIPQCSHGNIIITSQNPALCVYSGSNSSVSGMEEDEAIQLLLKSAAQNITPQSRMYADAIVKELAYFPLAIIQAGAFIAKSQNLEGYLVLYAANKTRLLSEKPAQSHDSHALTVYTTWQISFEQLSPLASQFLQHCSFLHYGGISEEIFMNASRYHIHCALAITENLQYAVDQLASVAIHSEQLNPAFQFLAQFKGSDDSWDSLQFQDIVNETLTYSLMNFDPMTKLFSMHPLVHYWCHAMVREQESYRSCMVGIIGMYITSIPEEDFQLASMRLLPHLDVLVARGMQIIPDFGLQYARVYHFAGNYHKALSLGGPYVQKLRDSLGDHHPDTFTAMSWLASIYINLGQYAEAQKLEVIVLEKSRELFGEHHPEALRALANLAAACFHLGQFQETKKLQLEVLEKSEKLLGESHTDTLRALHNLSITYQSLGQFKEAMKLQTHVLDKHRIHLGNDHPDTLTTIADLALVYRHLGQHEEAKKLDIEVLQKRKKLLGDNHPNTLRTMASLAVTHWHLNELEEAEQFQLDVLEKRQNLLGDDHPDTLGVMGNLARTYQSLGRLEDAKKLQVDVLTKCTKFLGDNHPDTLAIMGNLAVTYRHLGQLEETEKLQVDVLEKCRKLLGDDHPDTLTEMSNLALTYKAMGQREKAEELQVDVLVKSRKVLGDDHPDTFLAAVENLALTYKSLGQLEVAKKLEMYSLAKCRQVLGDDHPNTLNAMVVLATTFEDLGQFQEAEKFQANVVEKCSKSRGDDHRLTFIAMIRLAATYRNLGKFEQAKETETYVLEKFRILLGTDHPDTLAVMSNLAETCQNLGQFEEVKGLKIDLLAIRKKLLGDDHPDTLGAKAILALTYKDLGQFAEAKQLQVDVLEKRRKCFGDNHPDTLMAMANLAITYQHLAQLEDAKKLQIDVVTNFKLLHGDDHPYTLTATGNLALTCQKLGQFEEAKKLQLDVLKKRRMTIGDDDPSTLIAISNLAFTCQNLGQFEDAKKLQLEIYQKRRNLLGDDHPHTVSAAINLADTIKYLGDIEEAEELGKVVSMISSLSTQ</sequence>
<proteinExistence type="predicted"/>
<dbReference type="GO" id="GO:0007166">
    <property type="term" value="P:cell surface receptor signaling pathway"/>
    <property type="evidence" value="ECO:0007669"/>
    <property type="project" value="InterPro"/>
</dbReference>
<dbReference type="EMBL" id="JARIHO010000018">
    <property type="protein sequence ID" value="KAJ7348124.1"/>
    <property type="molecule type" value="Genomic_DNA"/>
</dbReference>
<dbReference type="SUPFAM" id="SSF48452">
    <property type="entry name" value="TPR-like"/>
    <property type="match status" value="6"/>
</dbReference>
<dbReference type="InterPro" id="IPR036537">
    <property type="entry name" value="Adaptor_Cbl_N_dom_sf"/>
</dbReference>
<dbReference type="InterPro" id="IPR027417">
    <property type="entry name" value="P-loop_NTPase"/>
</dbReference>
<comment type="caution">
    <text evidence="2">The sequence shown here is derived from an EMBL/GenBank/DDBJ whole genome shotgun (WGS) entry which is preliminary data.</text>
</comment>
<dbReference type="Proteomes" id="UP001218218">
    <property type="component" value="Unassembled WGS sequence"/>
</dbReference>
<feature type="compositionally biased region" description="Polar residues" evidence="1">
    <location>
        <begin position="8"/>
        <end position="34"/>
    </location>
</feature>
<organism evidence="2 3">
    <name type="scientific">Mycena albidolilacea</name>
    <dbReference type="NCBI Taxonomy" id="1033008"/>
    <lineage>
        <taxon>Eukaryota</taxon>
        <taxon>Fungi</taxon>
        <taxon>Dikarya</taxon>
        <taxon>Basidiomycota</taxon>
        <taxon>Agaricomycotina</taxon>
        <taxon>Agaricomycetes</taxon>
        <taxon>Agaricomycetidae</taxon>
        <taxon>Agaricales</taxon>
        <taxon>Marasmiineae</taxon>
        <taxon>Mycenaceae</taxon>
        <taxon>Mycena</taxon>
    </lineage>
</organism>
<dbReference type="SMART" id="SM00028">
    <property type="entry name" value="TPR"/>
    <property type="match status" value="8"/>
</dbReference>
<evidence type="ECO:0000256" key="1">
    <source>
        <dbReference type="SAM" id="MobiDB-lite"/>
    </source>
</evidence>
<dbReference type="Gene3D" id="1.20.930.20">
    <property type="entry name" value="Adaptor protein Cbl, N-terminal domain"/>
    <property type="match status" value="1"/>
</dbReference>
<dbReference type="Gene3D" id="3.40.50.300">
    <property type="entry name" value="P-loop containing nucleotide triphosphate hydrolases"/>
    <property type="match status" value="1"/>
</dbReference>
<accession>A0AAD7EST9</accession>
<dbReference type="InterPro" id="IPR011990">
    <property type="entry name" value="TPR-like_helical_dom_sf"/>
</dbReference>
<dbReference type="Pfam" id="PF13424">
    <property type="entry name" value="TPR_12"/>
    <property type="match status" value="6"/>
</dbReference>
<dbReference type="InterPro" id="IPR059179">
    <property type="entry name" value="MLKL-like_MCAfunc"/>
</dbReference>
<dbReference type="InterPro" id="IPR019734">
    <property type="entry name" value="TPR_rpt"/>
</dbReference>
<dbReference type="CDD" id="cd21037">
    <property type="entry name" value="MLKL_NTD"/>
    <property type="match status" value="1"/>
</dbReference>
<dbReference type="PANTHER" id="PTHR46082">
    <property type="entry name" value="ATP/GTP-BINDING PROTEIN-RELATED"/>
    <property type="match status" value="1"/>
</dbReference>
<protein>
    <recommendedName>
        <fullName evidence="4">TPR-like protein</fullName>
    </recommendedName>
</protein>
<name>A0AAD7EST9_9AGAR</name>
<gene>
    <name evidence="2" type="ORF">DFH08DRAFT_779415</name>
</gene>
<dbReference type="GO" id="GO:0043531">
    <property type="term" value="F:ADP binding"/>
    <property type="evidence" value="ECO:0007669"/>
    <property type="project" value="InterPro"/>
</dbReference>
<feature type="region of interest" description="Disordered" evidence="1">
    <location>
        <begin position="1"/>
        <end position="34"/>
    </location>
</feature>